<proteinExistence type="predicted"/>
<protein>
    <submittedName>
        <fullName evidence="1">Uncharacterized protein</fullName>
    </submittedName>
</protein>
<keyword evidence="2" id="KW-1185">Reference proteome</keyword>
<sequence length="751" mass="85658">MVMKMMDTDEEESTRDLADLCFQRTLGNPFFVIEFMSMLKREDLIQFNIGTMKWVYKVSAIEEATVSTANVVAMLKSRMQKMPEDVQVLLQVAACLGPAFRSSILEIIWKNLSYVETKGVVVSDLTKLISFIESELLVEAWAGDNRYRWVHDKVQEAALSLVQVDELALKFDLGKALYYNLQGKELEDSLFDIADLITTGNRTISVEFASLCLKAATKAKSLSAFHSATRYAKSGIEMLPEDIWTSNPTLAIELNTIGAQVELALGRVEESKNYCDAVLCRKGTEVDRQIPLKLVEIQRLATVEMKYSDAVQSGLGLLRDSKNRLFRSRILLPLQAIAALSKTIKIIKRQPKDFYLHVGRMDNKNKAMANILERIIYASFHTNETFQFILCDCKIAQLSIQHGLCEHSAHSFAMVGVFAALVFQQFEDATMFRELALATQGHYGNPRAFQTIFVSYQYSLVWTIPLTTCGSVFYDGYMKGMRNGEVDFAMWSLLSHFVQLPWVLGKPIDQILEECPKIVAQMEEMSQTSQALITKGYWQMFLNLRDPQQAQDPLKIKGEVLDVENLKQVDTFISVVHERTEAVLLIFYDSASAADRSIDNAGMMEKHAAGTYECMLDAFHRALSLYVAARRMKQRKYKQHAKKTRKQIYKWKRKGIPNVVYFCMFLDAEHAALAGKHAKAKKHYLEAIQFVAKSGFLQHAALFNELYSDYLLRERNDRDEAKYRLEEAIRYYEDWGALGKVKKLKESPLLT</sequence>
<dbReference type="PANTHER" id="PTHR43642">
    <property type="entry name" value="HYBRID SIGNAL TRANSDUCTION HISTIDINE KINASE G"/>
    <property type="match status" value="1"/>
</dbReference>
<gene>
    <name evidence="1" type="ORF">CYCCA115_LOCUS6345</name>
</gene>
<dbReference type="AlphaFoldDB" id="A0AAD2CNF0"/>
<name>A0AAD2CNF0_9STRA</name>
<reference evidence="1" key="1">
    <citation type="submission" date="2023-08" db="EMBL/GenBank/DDBJ databases">
        <authorList>
            <person name="Audoor S."/>
            <person name="Bilcke G."/>
        </authorList>
    </citation>
    <scope>NUCLEOTIDE SEQUENCE</scope>
</reference>
<dbReference type="PANTHER" id="PTHR43642:SF1">
    <property type="entry name" value="HYBRID SIGNAL TRANSDUCTION HISTIDINE KINASE G"/>
    <property type="match status" value="1"/>
</dbReference>
<comment type="caution">
    <text evidence="1">The sequence shown here is derived from an EMBL/GenBank/DDBJ whole genome shotgun (WGS) entry which is preliminary data.</text>
</comment>
<evidence type="ECO:0000313" key="1">
    <source>
        <dbReference type="EMBL" id="CAJ1938942.1"/>
    </source>
</evidence>
<dbReference type="EMBL" id="CAKOGP040000779">
    <property type="protein sequence ID" value="CAJ1938942.1"/>
    <property type="molecule type" value="Genomic_DNA"/>
</dbReference>
<evidence type="ECO:0000313" key="2">
    <source>
        <dbReference type="Proteomes" id="UP001295423"/>
    </source>
</evidence>
<dbReference type="InterPro" id="IPR053159">
    <property type="entry name" value="Hybrid_Histidine_Kinase"/>
</dbReference>
<dbReference type="Proteomes" id="UP001295423">
    <property type="component" value="Unassembled WGS sequence"/>
</dbReference>
<accession>A0AAD2CNF0</accession>
<organism evidence="1 2">
    <name type="scientific">Cylindrotheca closterium</name>
    <dbReference type="NCBI Taxonomy" id="2856"/>
    <lineage>
        <taxon>Eukaryota</taxon>
        <taxon>Sar</taxon>
        <taxon>Stramenopiles</taxon>
        <taxon>Ochrophyta</taxon>
        <taxon>Bacillariophyta</taxon>
        <taxon>Bacillariophyceae</taxon>
        <taxon>Bacillariophycidae</taxon>
        <taxon>Bacillariales</taxon>
        <taxon>Bacillariaceae</taxon>
        <taxon>Cylindrotheca</taxon>
    </lineage>
</organism>